<dbReference type="AlphaFoldDB" id="A0AA86NUL0"/>
<evidence type="ECO:0000313" key="4">
    <source>
        <dbReference type="EMBL" id="CAL6007569.1"/>
    </source>
</evidence>
<dbReference type="EMBL" id="CAXDID020000103">
    <property type="protein sequence ID" value="CAL6026811.1"/>
    <property type="molecule type" value="Genomic_DNA"/>
</dbReference>
<evidence type="ECO:0000313" key="5">
    <source>
        <dbReference type="EMBL" id="CAL6008221.1"/>
    </source>
</evidence>
<sequence>MRSHGLTQEQVIQLAQKDAKLDFTVSKTLRDSALNEHMQTIKPSDNPKMSFQEYTKNIGGIQTDNKYETLLSAHRTQKQYDAYYSDKLHKTEKGFSRPYGEFAHEIERNIDAGLIKRK</sequence>
<dbReference type="Proteomes" id="UP001642409">
    <property type="component" value="Unassembled WGS sequence"/>
</dbReference>
<evidence type="ECO:0000313" key="8">
    <source>
        <dbReference type="Proteomes" id="UP001642409"/>
    </source>
</evidence>
<proteinExistence type="predicted"/>
<name>A0AA86NUL0_9EUKA</name>
<dbReference type="EMBL" id="CAXDID020000056">
    <property type="protein sequence ID" value="CAL6007569.1"/>
    <property type="molecule type" value="Genomic_DNA"/>
</dbReference>
<dbReference type="EMBL" id="CAXDID020000133">
    <property type="protein sequence ID" value="CAL6036264.1"/>
    <property type="molecule type" value="Genomic_DNA"/>
</dbReference>
<reference evidence="4 8" key="2">
    <citation type="submission" date="2024-07" db="EMBL/GenBank/DDBJ databases">
        <authorList>
            <person name="Akdeniz Z."/>
        </authorList>
    </citation>
    <scope>NUCLEOTIDE SEQUENCE [LARGE SCALE GENOMIC DNA]</scope>
</reference>
<protein>
    <submittedName>
        <fullName evidence="1">Uncharacterized protein</fullName>
    </submittedName>
</protein>
<dbReference type="EMBL" id="CAXDID020000057">
    <property type="protein sequence ID" value="CAL6008221.1"/>
    <property type="molecule type" value="Genomic_DNA"/>
</dbReference>
<organism evidence="1">
    <name type="scientific">Hexamita inflata</name>
    <dbReference type="NCBI Taxonomy" id="28002"/>
    <lineage>
        <taxon>Eukaryota</taxon>
        <taxon>Metamonada</taxon>
        <taxon>Diplomonadida</taxon>
        <taxon>Hexamitidae</taxon>
        <taxon>Hexamitinae</taxon>
        <taxon>Hexamita</taxon>
    </lineage>
</organism>
<evidence type="ECO:0000313" key="3">
    <source>
        <dbReference type="EMBL" id="CAI9963238.1"/>
    </source>
</evidence>
<dbReference type="EMBL" id="CATOUU010000845">
    <property type="protein sequence ID" value="CAI9954174.1"/>
    <property type="molecule type" value="Genomic_DNA"/>
</dbReference>
<reference evidence="1" key="1">
    <citation type="submission" date="2023-06" db="EMBL/GenBank/DDBJ databases">
        <authorList>
            <person name="Kurt Z."/>
        </authorList>
    </citation>
    <scope>NUCLEOTIDE SEQUENCE</scope>
</reference>
<evidence type="ECO:0000313" key="7">
    <source>
        <dbReference type="EMBL" id="CAL6036264.1"/>
    </source>
</evidence>
<comment type="caution">
    <text evidence="1">The sequence shown here is derived from an EMBL/GenBank/DDBJ whole genome shotgun (WGS) entry which is preliminary data.</text>
</comment>
<dbReference type="EMBL" id="CATOUU010000967">
    <property type="protein sequence ID" value="CAI9963238.1"/>
    <property type="molecule type" value="Genomic_DNA"/>
</dbReference>
<evidence type="ECO:0000313" key="2">
    <source>
        <dbReference type="EMBL" id="CAI9954174.1"/>
    </source>
</evidence>
<accession>A0AA86NUL0</accession>
<keyword evidence="8" id="KW-1185">Reference proteome</keyword>
<gene>
    <name evidence="1" type="ORF">HINF_LOCUS12920</name>
    <name evidence="4" type="ORF">HINF_LOCUS20697</name>
    <name evidence="5" type="ORF">HINF_LOCUS21012</name>
    <name evidence="6" type="ORF">HINF_LOCUS31021</name>
    <name evidence="7" type="ORF">HINF_LOCUS36328</name>
    <name evidence="2" type="ORF">HINF_LOCUS41819</name>
    <name evidence="3" type="ORF">HINF_LOCUS50883</name>
</gene>
<evidence type="ECO:0000313" key="6">
    <source>
        <dbReference type="EMBL" id="CAL6026811.1"/>
    </source>
</evidence>
<dbReference type="EMBL" id="CATOUU010000341">
    <property type="protein sequence ID" value="CAI9925275.1"/>
    <property type="molecule type" value="Genomic_DNA"/>
</dbReference>
<evidence type="ECO:0000313" key="1">
    <source>
        <dbReference type="EMBL" id="CAI9925275.1"/>
    </source>
</evidence>